<dbReference type="SMART" id="SM00849">
    <property type="entry name" value="Lactamase_B"/>
    <property type="match status" value="1"/>
</dbReference>
<dbReference type="EMBL" id="CAJNYT010002148">
    <property type="protein sequence ID" value="CAF3449287.1"/>
    <property type="molecule type" value="Genomic_DNA"/>
</dbReference>
<dbReference type="EMBL" id="CAJNYU010004192">
    <property type="protein sequence ID" value="CAF3731629.1"/>
    <property type="molecule type" value="Genomic_DNA"/>
</dbReference>
<feature type="domain" description="Metallo-beta-lactamase" evidence="1">
    <location>
        <begin position="13"/>
        <end position="220"/>
    </location>
</feature>
<evidence type="ECO:0000313" key="6">
    <source>
        <dbReference type="EMBL" id="CAF4680946.1"/>
    </source>
</evidence>
<dbReference type="AlphaFoldDB" id="A0A818WWD6"/>
<evidence type="ECO:0000259" key="1">
    <source>
        <dbReference type="SMART" id="SM00849"/>
    </source>
</evidence>
<evidence type="ECO:0000313" key="2">
    <source>
        <dbReference type="EMBL" id="CAF3449287.1"/>
    </source>
</evidence>
<comment type="caution">
    <text evidence="3">The sequence shown here is derived from an EMBL/GenBank/DDBJ whole genome shotgun (WGS) entry which is preliminary data.</text>
</comment>
<evidence type="ECO:0000313" key="3">
    <source>
        <dbReference type="EMBL" id="CAF3731629.1"/>
    </source>
</evidence>
<dbReference type="EMBL" id="CAJNYV010005965">
    <property type="protein sequence ID" value="CAF3791945.1"/>
    <property type="molecule type" value="Genomic_DNA"/>
</dbReference>
<dbReference type="Pfam" id="PF00753">
    <property type="entry name" value="Lactamase_B"/>
    <property type="match status" value="1"/>
</dbReference>
<dbReference type="Proteomes" id="UP000663862">
    <property type="component" value="Unassembled WGS sequence"/>
</dbReference>
<accession>A0A818WWD6</accession>
<evidence type="ECO:0000313" key="4">
    <source>
        <dbReference type="EMBL" id="CAF3791945.1"/>
    </source>
</evidence>
<dbReference type="InterPro" id="IPR001279">
    <property type="entry name" value="Metallo-B-lactamas"/>
</dbReference>
<dbReference type="InterPro" id="IPR036866">
    <property type="entry name" value="RibonucZ/Hydroxyglut_hydro"/>
</dbReference>
<dbReference type="Proteomes" id="UP000663838">
    <property type="component" value="Unassembled WGS sequence"/>
</dbReference>
<protein>
    <recommendedName>
        <fullName evidence="1">Metallo-beta-lactamase domain-containing protein</fullName>
    </recommendedName>
</protein>
<evidence type="ECO:0000313" key="7">
    <source>
        <dbReference type="EMBL" id="CAF4826210.1"/>
    </source>
</evidence>
<evidence type="ECO:0000313" key="8">
    <source>
        <dbReference type="Proteomes" id="UP000663869"/>
    </source>
</evidence>
<evidence type="ECO:0000313" key="5">
    <source>
        <dbReference type="EMBL" id="CAF4419442.1"/>
    </source>
</evidence>
<dbReference type="CDD" id="cd06262">
    <property type="entry name" value="metallo-hydrolase-like_MBL-fold"/>
    <property type="match status" value="1"/>
</dbReference>
<sequence length="356" mass="40171">MVDIVQVRVSTDSSNSWIVHNGNEGFIIDCGCYWEHGILLAQKWNQSFPNGVLPSFIFLTHTHPDNILGYVSLLNELNTTQLPVYVSDSSALTEINYWLEVWRRVNPFETSMLLDKRQSPDQFSYNDHIKVLDRPLTIFNGQPLHIISNFPIAESIHASMLYLPSARALFTGDLVVIRSHLFLSPSDTYPDSDNHACNWIGILQSLSCNFPDATRIYPGHGDGPSIMSFTDIVETNIRWLSYMRSLVFNSCNTTYVMRLLEDGFRNYSNVEQSRASLANRIPYSAMAMGCKCSQNSPNSCGGLQPPVCQFVSKNRTTPLGPVALPIGCIQNKISSSFHRFEIEHSVLFIIFLTNIF</sequence>
<name>A0A818WWD6_9BILA</name>
<dbReference type="SUPFAM" id="SSF56281">
    <property type="entry name" value="Metallo-hydrolase/oxidoreductase"/>
    <property type="match status" value="1"/>
</dbReference>
<proteinExistence type="predicted"/>
<dbReference type="Gene3D" id="3.60.15.10">
    <property type="entry name" value="Ribonuclease Z/Hydroxyacylglutathione hydrolase-like"/>
    <property type="match status" value="1"/>
</dbReference>
<reference evidence="3" key="1">
    <citation type="submission" date="2021-02" db="EMBL/GenBank/DDBJ databases">
        <authorList>
            <person name="Nowell W R."/>
        </authorList>
    </citation>
    <scope>NUCLEOTIDE SEQUENCE</scope>
</reference>
<dbReference type="EMBL" id="CAJOBS010001050">
    <property type="protein sequence ID" value="CAF4680946.1"/>
    <property type="molecule type" value="Genomic_DNA"/>
</dbReference>
<gene>
    <name evidence="3" type="ORF">FME351_LOCUS29721</name>
    <name evidence="2" type="ORF">GRG538_LOCUS14090</name>
    <name evidence="4" type="ORF">KIK155_LOCUS31924</name>
    <name evidence="7" type="ORF">QYT958_LOCUS25377</name>
    <name evidence="6" type="ORF">TOA249_LOCUS15855</name>
    <name evidence="5" type="ORF">TSG867_LOCUS14404</name>
</gene>
<dbReference type="Proteomes" id="UP000663869">
    <property type="component" value="Unassembled WGS sequence"/>
</dbReference>
<organism evidence="3 8">
    <name type="scientific">Rotaria socialis</name>
    <dbReference type="NCBI Taxonomy" id="392032"/>
    <lineage>
        <taxon>Eukaryota</taxon>
        <taxon>Metazoa</taxon>
        <taxon>Spiralia</taxon>
        <taxon>Gnathifera</taxon>
        <taxon>Rotifera</taxon>
        <taxon>Eurotatoria</taxon>
        <taxon>Bdelloidea</taxon>
        <taxon>Philodinida</taxon>
        <taxon>Philodinidae</taxon>
        <taxon>Rotaria</taxon>
    </lineage>
</organism>
<dbReference type="Proteomes" id="UP000663848">
    <property type="component" value="Unassembled WGS sequence"/>
</dbReference>
<dbReference type="EMBL" id="CAJOBQ010000801">
    <property type="protein sequence ID" value="CAF4419442.1"/>
    <property type="molecule type" value="Genomic_DNA"/>
</dbReference>
<dbReference type="Proteomes" id="UP000663872">
    <property type="component" value="Unassembled WGS sequence"/>
</dbReference>
<dbReference type="EMBL" id="CAJOBR010005701">
    <property type="protein sequence ID" value="CAF4826210.1"/>
    <property type="molecule type" value="Genomic_DNA"/>
</dbReference>
<dbReference type="Proteomes" id="UP000663865">
    <property type="component" value="Unassembled WGS sequence"/>
</dbReference>